<organism evidence="3">
    <name type="scientific">Compsopogon caeruleus</name>
    <dbReference type="NCBI Taxonomy" id="31354"/>
    <lineage>
        <taxon>Eukaryota</taxon>
        <taxon>Rhodophyta</taxon>
        <taxon>Compsopogonophyceae</taxon>
        <taxon>Compsopogonales</taxon>
        <taxon>Compsopogonaceae</taxon>
        <taxon>Compsopogon</taxon>
    </lineage>
</organism>
<feature type="transmembrane region" description="Helical" evidence="2">
    <location>
        <begin position="157"/>
        <end position="177"/>
    </location>
</feature>
<evidence type="ECO:0000313" key="3">
    <source>
        <dbReference type="EMBL" id="CAD9222221.1"/>
    </source>
</evidence>
<sequence>MESEMSETEDFDFESFRGGFVTGSVSPLRTPGKRLVPEEVMNDENRDPQVDVVRRRGGTKMRLSSGVGKNGGNRDAEAASDPDLGFQRSCDTEKEGSSKSDEAYELVLAKRDLETSQYQIKELHVREGHLRNELAELSENLVEWSAKGLARAVLQMLCYIGMALVSILILELLYMYFLDDTISLPYAPM</sequence>
<evidence type="ECO:0000256" key="1">
    <source>
        <dbReference type="SAM" id="MobiDB-lite"/>
    </source>
</evidence>
<evidence type="ECO:0000256" key="2">
    <source>
        <dbReference type="SAM" id="Phobius"/>
    </source>
</evidence>
<gene>
    <name evidence="3" type="ORF">CCAE0312_LOCUS487</name>
</gene>
<reference evidence="3" key="1">
    <citation type="submission" date="2021-01" db="EMBL/GenBank/DDBJ databases">
        <authorList>
            <person name="Corre E."/>
            <person name="Pelletier E."/>
            <person name="Niang G."/>
            <person name="Scheremetjew M."/>
            <person name="Finn R."/>
            <person name="Kale V."/>
            <person name="Holt S."/>
            <person name="Cochrane G."/>
            <person name="Meng A."/>
            <person name="Brown T."/>
            <person name="Cohen L."/>
        </authorList>
    </citation>
    <scope>NUCLEOTIDE SEQUENCE</scope>
    <source>
        <strain evidence="3">SAG 36.94</strain>
    </source>
</reference>
<dbReference type="AlphaFoldDB" id="A0A7S1T5B2"/>
<keyword evidence="2" id="KW-0472">Membrane</keyword>
<dbReference type="EMBL" id="HBGH01001020">
    <property type="protein sequence ID" value="CAD9222221.1"/>
    <property type="molecule type" value="Transcribed_RNA"/>
</dbReference>
<keyword evidence="2" id="KW-1133">Transmembrane helix</keyword>
<keyword evidence="2" id="KW-0812">Transmembrane</keyword>
<proteinExistence type="predicted"/>
<feature type="compositionally biased region" description="Basic and acidic residues" evidence="1">
    <location>
        <begin position="43"/>
        <end position="54"/>
    </location>
</feature>
<name>A0A7S1T5B2_9RHOD</name>
<feature type="region of interest" description="Disordered" evidence="1">
    <location>
        <begin position="22"/>
        <end position="98"/>
    </location>
</feature>
<accession>A0A7S1T5B2</accession>
<protein>
    <submittedName>
        <fullName evidence="3">Uncharacterized protein</fullName>
    </submittedName>
</protein>